<keyword evidence="3" id="KW-1185">Reference proteome</keyword>
<reference evidence="2" key="1">
    <citation type="journal article" date="2020" name="Stud. Mycol.">
        <title>101 Dothideomycetes genomes: a test case for predicting lifestyles and emergence of pathogens.</title>
        <authorList>
            <person name="Haridas S."/>
            <person name="Albert R."/>
            <person name="Binder M."/>
            <person name="Bloem J."/>
            <person name="Labutti K."/>
            <person name="Salamov A."/>
            <person name="Andreopoulos B."/>
            <person name="Baker S."/>
            <person name="Barry K."/>
            <person name="Bills G."/>
            <person name="Bluhm B."/>
            <person name="Cannon C."/>
            <person name="Castanera R."/>
            <person name="Culley D."/>
            <person name="Daum C."/>
            <person name="Ezra D."/>
            <person name="Gonzalez J."/>
            <person name="Henrissat B."/>
            <person name="Kuo A."/>
            <person name="Liang C."/>
            <person name="Lipzen A."/>
            <person name="Lutzoni F."/>
            <person name="Magnuson J."/>
            <person name="Mondo S."/>
            <person name="Nolan M."/>
            <person name="Ohm R."/>
            <person name="Pangilinan J."/>
            <person name="Park H.-J."/>
            <person name="Ramirez L."/>
            <person name="Alfaro M."/>
            <person name="Sun H."/>
            <person name="Tritt A."/>
            <person name="Yoshinaga Y."/>
            <person name="Zwiers L.-H."/>
            <person name="Turgeon B."/>
            <person name="Goodwin S."/>
            <person name="Spatafora J."/>
            <person name="Crous P."/>
            <person name="Grigoriev I."/>
        </authorList>
    </citation>
    <scope>NUCLEOTIDE SEQUENCE</scope>
    <source>
        <strain evidence="2">CBS 690.94</strain>
    </source>
</reference>
<protein>
    <recommendedName>
        <fullName evidence="4">Secreted protein</fullName>
    </recommendedName>
</protein>
<name>A0A9P4PU53_9PLEO</name>
<sequence>MRQRWEAAVWWLWAAQWSAGREGSVAFVSLANPKWKSRSELDVCQELIEEGWWSSSLQLEEMWARAVQECRQPAHCMLAGACTRLTAPS</sequence>
<feature type="signal peptide" evidence="1">
    <location>
        <begin position="1"/>
        <end position="20"/>
    </location>
</feature>
<feature type="chain" id="PRO_5040335514" description="Secreted protein" evidence="1">
    <location>
        <begin position="21"/>
        <end position="89"/>
    </location>
</feature>
<evidence type="ECO:0000313" key="3">
    <source>
        <dbReference type="Proteomes" id="UP000799764"/>
    </source>
</evidence>
<dbReference type="AlphaFoldDB" id="A0A9P4PU53"/>
<dbReference type="EMBL" id="MU001492">
    <property type="protein sequence ID" value="KAF2451405.1"/>
    <property type="molecule type" value="Genomic_DNA"/>
</dbReference>
<evidence type="ECO:0000313" key="2">
    <source>
        <dbReference type="EMBL" id="KAF2451405.1"/>
    </source>
</evidence>
<evidence type="ECO:0008006" key="4">
    <source>
        <dbReference type="Google" id="ProtNLM"/>
    </source>
</evidence>
<accession>A0A9P4PU53</accession>
<comment type="caution">
    <text evidence="2">The sequence shown here is derived from an EMBL/GenBank/DDBJ whole genome shotgun (WGS) entry which is preliminary data.</text>
</comment>
<dbReference type="Proteomes" id="UP000799764">
    <property type="component" value="Unassembled WGS sequence"/>
</dbReference>
<evidence type="ECO:0000256" key="1">
    <source>
        <dbReference type="SAM" id="SignalP"/>
    </source>
</evidence>
<keyword evidence="1" id="KW-0732">Signal</keyword>
<organism evidence="2 3">
    <name type="scientific">Karstenula rhodostoma CBS 690.94</name>
    <dbReference type="NCBI Taxonomy" id="1392251"/>
    <lineage>
        <taxon>Eukaryota</taxon>
        <taxon>Fungi</taxon>
        <taxon>Dikarya</taxon>
        <taxon>Ascomycota</taxon>
        <taxon>Pezizomycotina</taxon>
        <taxon>Dothideomycetes</taxon>
        <taxon>Pleosporomycetidae</taxon>
        <taxon>Pleosporales</taxon>
        <taxon>Massarineae</taxon>
        <taxon>Didymosphaeriaceae</taxon>
        <taxon>Karstenula</taxon>
    </lineage>
</organism>
<proteinExistence type="predicted"/>
<gene>
    <name evidence="2" type="ORF">P171DRAFT_5670</name>
</gene>